<keyword evidence="3 4" id="KW-0560">Oxidoreductase</keyword>
<comment type="caution">
    <text evidence="4">The sequence shown here is derived from an EMBL/GenBank/DDBJ whole genome shotgun (WGS) entry which is preliminary data.</text>
</comment>
<dbReference type="PANTHER" id="PTHR24320">
    <property type="entry name" value="RETINOL DEHYDROGENASE"/>
    <property type="match status" value="1"/>
</dbReference>
<dbReference type="Proteomes" id="UP001176517">
    <property type="component" value="Unassembled WGS sequence"/>
</dbReference>
<evidence type="ECO:0000313" key="4">
    <source>
        <dbReference type="EMBL" id="KAK0544462.1"/>
    </source>
</evidence>
<evidence type="ECO:0000313" key="5">
    <source>
        <dbReference type="Proteomes" id="UP001176517"/>
    </source>
</evidence>
<dbReference type="PANTHER" id="PTHR24320:SF236">
    <property type="entry name" value="SHORT-CHAIN DEHYDROGENASE-RELATED"/>
    <property type="match status" value="1"/>
</dbReference>
<dbReference type="InterPro" id="IPR002347">
    <property type="entry name" value="SDR_fam"/>
</dbReference>
<evidence type="ECO:0000256" key="1">
    <source>
        <dbReference type="ARBA" id="ARBA00006484"/>
    </source>
</evidence>
<accession>A0AAN6GLZ4</accession>
<dbReference type="Gene3D" id="3.40.50.720">
    <property type="entry name" value="NAD(P)-binding Rossmann-like Domain"/>
    <property type="match status" value="1"/>
</dbReference>
<evidence type="ECO:0000256" key="3">
    <source>
        <dbReference type="ARBA" id="ARBA00023002"/>
    </source>
</evidence>
<dbReference type="EMBL" id="JAPDMZ010000282">
    <property type="protein sequence ID" value="KAK0544462.1"/>
    <property type="molecule type" value="Genomic_DNA"/>
</dbReference>
<dbReference type="PROSITE" id="PS00061">
    <property type="entry name" value="ADH_SHORT"/>
    <property type="match status" value="1"/>
</dbReference>
<comment type="similarity">
    <text evidence="1">Belongs to the short-chain dehydrogenases/reductases (SDR) family.</text>
</comment>
<sequence length="329" mass="35384">MGIFDTKAMGFFAGTPTFKPEHDLPDLTGKVIIVTGANTGIGKETARVLLLKGATVYAACRSQQKADEAIQDIKKHTGKDSIQCVDPSPLLPDSGQSLDLGDIKQTHAAAQQFLSQASRLDILVLSAGVMFPPKDSVSGDGYELQFSTTLGHFAFARDLVDLMIKTASTSPPATVRMVWVSSSAHFAFLGAKGIDYESIKDPKRVGNKAHYGQSKLASVQLANEFAKRYGQAGLLSVSLHPGNIQTDLQRHTKGLEGFLIGKLLNPTWMGALTSLYAAASPEVTMADNAAYFVPWARKHKASHAKAADPQAMTQTWDYCTQEVDSVLAK</sequence>
<gene>
    <name evidence="4" type="primary">RDH1_2</name>
    <name evidence="4" type="ORF">OC846_006066</name>
</gene>
<dbReference type="EC" id="1.3.1.33" evidence="4"/>
<dbReference type="InterPro" id="IPR020904">
    <property type="entry name" value="Sc_DH/Rdtase_CS"/>
</dbReference>
<dbReference type="GO" id="GO:0016630">
    <property type="term" value="F:protochlorophyllide reductase activity"/>
    <property type="evidence" value="ECO:0007669"/>
    <property type="project" value="UniProtKB-EC"/>
</dbReference>
<proteinExistence type="inferred from homology"/>
<reference evidence="4" key="1">
    <citation type="journal article" date="2023" name="PhytoFront">
        <title>Draft Genome Resources of Seven Strains of Tilletia horrida, Causal Agent of Kernel Smut of Rice.</title>
        <authorList>
            <person name="Khanal S."/>
            <person name="Antony Babu S."/>
            <person name="Zhou X.G."/>
        </authorList>
    </citation>
    <scope>NUCLEOTIDE SEQUENCE</scope>
    <source>
        <strain evidence="4">TX6</strain>
    </source>
</reference>
<dbReference type="Pfam" id="PF00106">
    <property type="entry name" value="adh_short"/>
    <property type="match status" value="1"/>
</dbReference>
<dbReference type="PRINTS" id="PR00081">
    <property type="entry name" value="GDHRDH"/>
</dbReference>
<evidence type="ECO:0000256" key="2">
    <source>
        <dbReference type="ARBA" id="ARBA00022857"/>
    </source>
</evidence>
<organism evidence="4 5">
    <name type="scientific">Tilletia horrida</name>
    <dbReference type="NCBI Taxonomy" id="155126"/>
    <lineage>
        <taxon>Eukaryota</taxon>
        <taxon>Fungi</taxon>
        <taxon>Dikarya</taxon>
        <taxon>Basidiomycota</taxon>
        <taxon>Ustilaginomycotina</taxon>
        <taxon>Exobasidiomycetes</taxon>
        <taxon>Tilletiales</taxon>
        <taxon>Tilletiaceae</taxon>
        <taxon>Tilletia</taxon>
    </lineage>
</organism>
<dbReference type="SUPFAM" id="SSF51735">
    <property type="entry name" value="NAD(P)-binding Rossmann-fold domains"/>
    <property type="match status" value="1"/>
</dbReference>
<protein>
    <submittedName>
        <fullName evidence="4">Short-chain alcohol dehydrogenase</fullName>
        <ecNumber evidence="4">1.3.1.33</ecNumber>
    </submittedName>
</protein>
<name>A0AAN6GLZ4_9BASI</name>
<dbReference type="AlphaFoldDB" id="A0AAN6GLZ4"/>
<dbReference type="InterPro" id="IPR036291">
    <property type="entry name" value="NAD(P)-bd_dom_sf"/>
</dbReference>
<keyword evidence="5" id="KW-1185">Reference proteome</keyword>
<keyword evidence="2" id="KW-0521">NADP</keyword>